<dbReference type="InterPro" id="IPR011711">
    <property type="entry name" value="GntR_C"/>
</dbReference>
<dbReference type="InterPro" id="IPR036390">
    <property type="entry name" value="WH_DNA-bd_sf"/>
</dbReference>
<name>A0A7X5LJF4_9ALTE</name>
<dbReference type="Proteomes" id="UP000470213">
    <property type="component" value="Unassembled WGS sequence"/>
</dbReference>
<dbReference type="GO" id="GO:0003677">
    <property type="term" value="F:DNA binding"/>
    <property type="evidence" value="ECO:0007669"/>
    <property type="project" value="UniProtKB-KW"/>
</dbReference>
<comment type="caution">
    <text evidence="5">The sequence shown here is derived from an EMBL/GenBank/DDBJ whole genome shotgun (WGS) entry which is preliminary data.</text>
</comment>
<sequence>MKSRRMFWQIAEKIESLIKSGLYPPGSRLPPERELAETFDVSRPTIREAIIALEVMQLVEVKTSSGVYVLEKANEEAEKIADKISAFELTQARALVEGEAAALAAVSITDSELKALQKTLDAMESGIDADNADRDFHVIISTATRNKAILLAVEQFWELRDSQPKIKKSYNSVCSQSDQDRLEEHRAIFNALKEKDSQAARSAMHAHFNRLINALFAVSEAEALEEVRKKTSQTRDLYSLSHIVSRS</sequence>
<proteinExistence type="predicted"/>
<dbReference type="InterPro" id="IPR000524">
    <property type="entry name" value="Tscrpt_reg_HTH_GntR"/>
</dbReference>
<dbReference type="PANTHER" id="PTHR43537">
    <property type="entry name" value="TRANSCRIPTIONAL REGULATOR, GNTR FAMILY"/>
    <property type="match status" value="1"/>
</dbReference>
<dbReference type="SUPFAM" id="SSF46785">
    <property type="entry name" value="Winged helix' DNA-binding domain"/>
    <property type="match status" value="1"/>
</dbReference>
<dbReference type="Gene3D" id="1.20.120.530">
    <property type="entry name" value="GntR ligand-binding domain-like"/>
    <property type="match status" value="1"/>
</dbReference>
<accession>A0A7X5LJF4</accession>
<dbReference type="InterPro" id="IPR008920">
    <property type="entry name" value="TF_FadR/GntR_C"/>
</dbReference>
<dbReference type="CDD" id="cd07377">
    <property type="entry name" value="WHTH_GntR"/>
    <property type="match status" value="1"/>
</dbReference>
<dbReference type="InterPro" id="IPR036388">
    <property type="entry name" value="WH-like_DNA-bd_sf"/>
</dbReference>
<evidence type="ECO:0000256" key="2">
    <source>
        <dbReference type="ARBA" id="ARBA00023125"/>
    </source>
</evidence>
<dbReference type="PROSITE" id="PS50949">
    <property type="entry name" value="HTH_GNTR"/>
    <property type="match status" value="1"/>
</dbReference>
<evidence type="ECO:0000256" key="3">
    <source>
        <dbReference type="ARBA" id="ARBA00023163"/>
    </source>
</evidence>
<evidence type="ECO:0000313" key="5">
    <source>
        <dbReference type="EMBL" id="NDV90470.1"/>
    </source>
</evidence>
<dbReference type="AlphaFoldDB" id="A0A7X5LJF4"/>
<dbReference type="SMART" id="SM00345">
    <property type="entry name" value="HTH_GNTR"/>
    <property type="match status" value="1"/>
</dbReference>
<dbReference type="RefSeq" id="WP_163084059.1">
    <property type="nucleotide sequence ID" value="NZ_JAAAWN010000004.1"/>
</dbReference>
<keyword evidence="1" id="KW-0805">Transcription regulation</keyword>
<protein>
    <submittedName>
        <fullName evidence="5">FCD domain-containing protein</fullName>
    </submittedName>
</protein>
<evidence type="ECO:0000259" key="4">
    <source>
        <dbReference type="PROSITE" id="PS50949"/>
    </source>
</evidence>
<keyword evidence="6" id="KW-1185">Reference proteome</keyword>
<gene>
    <name evidence="5" type="ORF">GTH32_04565</name>
</gene>
<dbReference type="SUPFAM" id="SSF48008">
    <property type="entry name" value="GntR ligand-binding domain-like"/>
    <property type="match status" value="1"/>
</dbReference>
<evidence type="ECO:0000256" key="1">
    <source>
        <dbReference type="ARBA" id="ARBA00023015"/>
    </source>
</evidence>
<keyword evidence="2" id="KW-0238">DNA-binding</keyword>
<dbReference type="PANTHER" id="PTHR43537:SF5">
    <property type="entry name" value="UXU OPERON TRANSCRIPTIONAL REGULATOR"/>
    <property type="match status" value="1"/>
</dbReference>
<reference evidence="5 6" key="1">
    <citation type="submission" date="2020-01" db="EMBL/GenBank/DDBJ databases">
        <authorList>
            <person name="Chen J."/>
            <person name="Zhu S."/>
            <person name="Yang J."/>
        </authorList>
    </citation>
    <scope>NUCLEOTIDE SEQUENCE [LARGE SCALE GENOMIC DNA]</scope>
    <source>
        <strain evidence="5 6">345S023</strain>
    </source>
</reference>
<feature type="domain" description="HTH gntR-type" evidence="4">
    <location>
        <begin position="4"/>
        <end position="72"/>
    </location>
</feature>
<dbReference type="PRINTS" id="PR00035">
    <property type="entry name" value="HTHGNTR"/>
</dbReference>
<dbReference type="GO" id="GO:0003700">
    <property type="term" value="F:DNA-binding transcription factor activity"/>
    <property type="evidence" value="ECO:0007669"/>
    <property type="project" value="InterPro"/>
</dbReference>
<organism evidence="5 6">
    <name type="scientific">Alteromonas profundi</name>
    <dbReference type="NCBI Taxonomy" id="2696062"/>
    <lineage>
        <taxon>Bacteria</taxon>
        <taxon>Pseudomonadati</taxon>
        <taxon>Pseudomonadota</taxon>
        <taxon>Gammaproteobacteria</taxon>
        <taxon>Alteromonadales</taxon>
        <taxon>Alteromonadaceae</taxon>
        <taxon>Alteromonas/Salinimonas group</taxon>
        <taxon>Alteromonas</taxon>
    </lineage>
</organism>
<evidence type="ECO:0000313" key="6">
    <source>
        <dbReference type="Proteomes" id="UP000470213"/>
    </source>
</evidence>
<keyword evidence="3" id="KW-0804">Transcription</keyword>
<dbReference type="Pfam" id="PF07729">
    <property type="entry name" value="FCD"/>
    <property type="match status" value="1"/>
</dbReference>
<dbReference type="Gene3D" id="1.10.10.10">
    <property type="entry name" value="Winged helix-like DNA-binding domain superfamily/Winged helix DNA-binding domain"/>
    <property type="match status" value="1"/>
</dbReference>
<dbReference type="Pfam" id="PF00392">
    <property type="entry name" value="GntR"/>
    <property type="match status" value="1"/>
</dbReference>
<dbReference type="SMART" id="SM00895">
    <property type="entry name" value="FCD"/>
    <property type="match status" value="1"/>
</dbReference>
<dbReference type="EMBL" id="JAAAWN010000004">
    <property type="protein sequence ID" value="NDV90470.1"/>
    <property type="molecule type" value="Genomic_DNA"/>
</dbReference>